<name>A0A175RXU2_9MICO</name>
<dbReference type="AlphaFoldDB" id="A0A175RXU2"/>
<accession>A0A175RXU2</accession>
<gene>
    <name evidence="1" type="ORF">NS184_06090</name>
</gene>
<comment type="caution">
    <text evidence="1">The sequence shown here is derived from an EMBL/GenBank/DDBJ whole genome shotgun (WGS) entry which is preliminary data.</text>
</comment>
<dbReference type="Proteomes" id="UP000078252">
    <property type="component" value="Unassembled WGS sequence"/>
</dbReference>
<dbReference type="EMBL" id="LDQC01000033">
    <property type="protein sequence ID" value="KTR08271.1"/>
    <property type="molecule type" value="Genomic_DNA"/>
</dbReference>
<sequence length="107" mass="11889">MIVTRLRRQATGVDRYGKPTYTEVASDLDVVGWAPQVSAESNGVEVQTLEYGGTLYLHPRSDVADDDAFLVYGVRYEADGPKALWKHPTGRYPGDVLIVKRKEFSDG</sequence>
<protein>
    <submittedName>
        <fullName evidence="1">Uncharacterized protein</fullName>
    </submittedName>
</protein>
<dbReference type="PATRIC" id="fig|33881.3.peg.1514"/>
<reference evidence="1 2" key="1">
    <citation type="journal article" date="2016" name="Front. Microbiol.">
        <title>Genomic Resource of Rice Seed Associated Bacteria.</title>
        <authorList>
            <person name="Midha S."/>
            <person name="Bansal K."/>
            <person name="Sharma S."/>
            <person name="Kumar N."/>
            <person name="Patil P.P."/>
            <person name="Chaudhry V."/>
            <person name="Patil P.B."/>
        </authorList>
    </citation>
    <scope>NUCLEOTIDE SEQUENCE [LARGE SCALE GENOMIC DNA]</scope>
    <source>
        <strain evidence="1 2">NS184</strain>
    </source>
</reference>
<evidence type="ECO:0000313" key="2">
    <source>
        <dbReference type="Proteomes" id="UP000078252"/>
    </source>
</evidence>
<organism evidence="1 2">
    <name type="scientific">Curtobacterium luteum</name>
    <dbReference type="NCBI Taxonomy" id="33881"/>
    <lineage>
        <taxon>Bacteria</taxon>
        <taxon>Bacillati</taxon>
        <taxon>Actinomycetota</taxon>
        <taxon>Actinomycetes</taxon>
        <taxon>Micrococcales</taxon>
        <taxon>Microbacteriaceae</taxon>
        <taxon>Curtobacterium</taxon>
    </lineage>
</organism>
<evidence type="ECO:0000313" key="1">
    <source>
        <dbReference type="EMBL" id="KTR08271.1"/>
    </source>
</evidence>
<proteinExistence type="predicted"/>